<dbReference type="Pfam" id="PF18941">
    <property type="entry name" value="DUF5688"/>
    <property type="match status" value="1"/>
</dbReference>
<keyword evidence="2" id="KW-1185">Reference proteome</keyword>
<protein>
    <submittedName>
        <fullName evidence="1">Uncharacterized protein</fullName>
    </submittedName>
</protein>
<proteinExistence type="predicted"/>
<dbReference type="Proteomes" id="UP000669239">
    <property type="component" value="Unassembled WGS sequence"/>
</dbReference>
<organism evidence="1 2">
    <name type="scientific">Enterocloster aldenensis</name>
    <dbReference type="NCBI Taxonomy" id="358742"/>
    <lineage>
        <taxon>Bacteria</taxon>
        <taxon>Bacillati</taxon>
        <taxon>Bacillota</taxon>
        <taxon>Clostridia</taxon>
        <taxon>Lachnospirales</taxon>
        <taxon>Lachnospiraceae</taxon>
        <taxon>Enterocloster</taxon>
    </lineage>
</organism>
<comment type="caution">
    <text evidence="1">The sequence shown here is derived from an EMBL/GenBank/DDBJ whole genome shotgun (WGS) entry which is preliminary data.</text>
</comment>
<evidence type="ECO:0000313" key="1">
    <source>
        <dbReference type="EMBL" id="NSJ47171.1"/>
    </source>
</evidence>
<gene>
    <name evidence="1" type="ORF">G5B36_00370</name>
</gene>
<dbReference type="EMBL" id="JAAITT010000001">
    <property type="protein sequence ID" value="NSJ47171.1"/>
    <property type="molecule type" value="Genomic_DNA"/>
</dbReference>
<evidence type="ECO:0000313" key="2">
    <source>
        <dbReference type="Proteomes" id="UP000669239"/>
    </source>
</evidence>
<dbReference type="InterPro" id="IPR043743">
    <property type="entry name" value="DUF5688"/>
</dbReference>
<sequence>MMNLINYDQFKVAYLQKIAELLDQHGYSIRPVVIGEGLSLEKATLDLGDKICHCIDLQEIYSDYCKNARPMFSIVKDTLDCFREFGTVQREQVECIESVLACVTNFEKSKEILRGKGIPYLAVGDMAVYFRFDYELPFGGTMESIVTKDHLLKWKFSAEELFNIVRQCEAQKIGACAYDWVESLQPYDFGHIPVIARAEDIYNAPYELYGLNGAGAILYPEVLRQFEEAFHERVIIVPYSERKAAILPESRIQDMWVQRKIREYTEDTDARLFLSRQVYSYTEGKFYRLKGGIEQLQAVIDQKLETTMNHEKTLVGKKQSR</sequence>
<accession>A0ABX2HFB3</accession>
<name>A0ABX2HFB3_9FIRM</name>
<reference evidence="1 2" key="1">
    <citation type="journal article" date="2020" name="Cell Host Microbe">
        <title>Functional and Genomic Variation between Human-Derived Isolates of Lachnospiraceae Reveals Inter- and Intra-Species Diversity.</title>
        <authorList>
            <person name="Sorbara M.T."/>
            <person name="Littmann E.R."/>
            <person name="Fontana E."/>
            <person name="Moody T.U."/>
            <person name="Kohout C.E."/>
            <person name="Gjonbalaj M."/>
            <person name="Eaton V."/>
            <person name="Seok R."/>
            <person name="Leiner I.M."/>
            <person name="Pamer E.G."/>
        </authorList>
    </citation>
    <scope>NUCLEOTIDE SEQUENCE [LARGE SCALE GENOMIC DNA]</scope>
    <source>
        <strain evidence="1 2">MSK.1.17</strain>
    </source>
</reference>